<dbReference type="InterPro" id="IPR011032">
    <property type="entry name" value="GroES-like_sf"/>
</dbReference>
<dbReference type="SUPFAM" id="SSF51735">
    <property type="entry name" value="NAD(P)-binding Rossmann-fold domains"/>
    <property type="match status" value="1"/>
</dbReference>
<dbReference type="InterPro" id="IPR020843">
    <property type="entry name" value="ER"/>
</dbReference>
<organism evidence="3 4">
    <name type="scientific">Chitinophaga oryziterrae</name>
    <dbReference type="NCBI Taxonomy" id="1031224"/>
    <lineage>
        <taxon>Bacteria</taxon>
        <taxon>Pseudomonadati</taxon>
        <taxon>Bacteroidota</taxon>
        <taxon>Chitinophagia</taxon>
        <taxon>Chitinophagales</taxon>
        <taxon>Chitinophagaceae</taxon>
        <taxon>Chitinophaga</taxon>
    </lineage>
</organism>
<dbReference type="CDD" id="cd05289">
    <property type="entry name" value="MDR_like_2"/>
    <property type="match status" value="1"/>
</dbReference>
<keyword evidence="1" id="KW-0560">Oxidoreductase</keyword>
<dbReference type="PANTHER" id="PTHR11695:SF294">
    <property type="entry name" value="RETICULON-4-INTERACTING PROTEIN 1, MITOCHONDRIAL"/>
    <property type="match status" value="1"/>
</dbReference>
<dbReference type="InterPro" id="IPR013154">
    <property type="entry name" value="ADH-like_N"/>
</dbReference>
<dbReference type="SUPFAM" id="SSF50129">
    <property type="entry name" value="GroES-like"/>
    <property type="match status" value="1"/>
</dbReference>
<evidence type="ECO:0000313" key="4">
    <source>
        <dbReference type="Proteomes" id="UP000468388"/>
    </source>
</evidence>
<dbReference type="InterPro" id="IPR002364">
    <property type="entry name" value="Quin_OxRdtase/zeta-crystal_CS"/>
</dbReference>
<dbReference type="Pfam" id="PF08240">
    <property type="entry name" value="ADH_N"/>
    <property type="match status" value="1"/>
</dbReference>
<dbReference type="OrthoDB" id="634508at2"/>
<keyword evidence="4" id="KW-1185">Reference proteome</keyword>
<dbReference type="Pfam" id="PF13602">
    <property type="entry name" value="ADH_zinc_N_2"/>
    <property type="match status" value="1"/>
</dbReference>
<dbReference type="Gene3D" id="3.90.180.10">
    <property type="entry name" value="Medium-chain alcohol dehydrogenases, catalytic domain"/>
    <property type="match status" value="1"/>
</dbReference>
<dbReference type="PROSITE" id="PS01162">
    <property type="entry name" value="QOR_ZETA_CRYSTAL"/>
    <property type="match status" value="1"/>
</dbReference>
<dbReference type="InterPro" id="IPR050700">
    <property type="entry name" value="YIM1/Zinc_Alcohol_DH_Fams"/>
</dbReference>
<evidence type="ECO:0000313" key="3">
    <source>
        <dbReference type="EMBL" id="MVT40958.1"/>
    </source>
</evidence>
<dbReference type="Proteomes" id="UP000468388">
    <property type="component" value="Unassembled WGS sequence"/>
</dbReference>
<dbReference type="GO" id="GO:0008270">
    <property type="term" value="F:zinc ion binding"/>
    <property type="evidence" value="ECO:0007669"/>
    <property type="project" value="InterPro"/>
</dbReference>
<gene>
    <name evidence="3" type="ORF">GO495_10235</name>
</gene>
<dbReference type="Gene3D" id="3.40.50.720">
    <property type="entry name" value="NAD(P)-binding Rossmann-like Domain"/>
    <property type="match status" value="1"/>
</dbReference>
<comment type="caution">
    <text evidence="3">The sequence shown here is derived from an EMBL/GenBank/DDBJ whole genome shotgun (WGS) entry which is preliminary data.</text>
</comment>
<sequence>MSNFMEAAVLPAFGAATVFRIEKVPVPLPAAGQVLVKVRAAGLNPVDYKTRMGKGVAAANITLPAILGWDIAGEVVSLGDGVSKFERGDRIFGLSNFPQPGNAYAQYTVVDENEFAIIPKNITNIEAGATPLAALTAWEALFDQAGIVAGQRVLVHAASGGVGHFAVQLAKCKGCFVAGTASARNQEFLRSLGVDVAIDYHTQAFESTIEPVDVVIDGIGGETALRSLDILKPGGILVSLPSMYKDDPAVIAKAREKDVKVKWMSVRPDGDRMEKIATLLSAGQIKVKIDSTFPLKEVTKAHQLLESNHVTGKVVLTV</sequence>
<dbReference type="EMBL" id="WRXO01000002">
    <property type="protein sequence ID" value="MVT40958.1"/>
    <property type="molecule type" value="Genomic_DNA"/>
</dbReference>
<dbReference type="GO" id="GO:0016491">
    <property type="term" value="F:oxidoreductase activity"/>
    <property type="evidence" value="ECO:0007669"/>
    <property type="project" value="UniProtKB-KW"/>
</dbReference>
<dbReference type="SMART" id="SM00829">
    <property type="entry name" value="PKS_ER"/>
    <property type="match status" value="1"/>
</dbReference>
<dbReference type="InterPro" id="IPR036291">
    <property type="entry name" value="NAD(P)-bd_dom_sf"/>
</dbReference>
<proteinExistence type="predicted"/>
<protein>
    <submittedName>
        <fullName evidence="3">Zinc-binding dehydrogenase</fullName>
    </submittedName>
</protein>
<reference evidence="3 4" key="1">
    <citation type="submission" date="2019-12" db="EMBL/GenBank/DDBJ databases">
        <title>The draft genomic sequence of strain Chitinophaga oryziterrae JCM 16595.</title>
        <authorList>
            <person name="Zhang X."/>
        </authorList>
    </citation>
    <scope>NUCLEOTIDE SEQUENCE [LARGE SCALE GENOMIC DNA]</scope>
    <source>
        <strain evidence="3 4">JCM 16595</strain>
    </source>
</reference>
<dbReference type="AlphaFoldDB" id="A0A6N8J8W3"/>
<evidence type="ECO:0000259" key="2">
    <source>
        <dbReference type="SMART" id="SM00829"/>
    </source>
</evidence>
<feature type="domain" description="Enoyl reductase (ER)" evidence="2">
    <location>
        <begin position="14"/>
        <end position="316"/>
    </location>
</feature>
<name>A0A6N8J8W3_9BACT</name>
<dbReference type="RefSeq" id="WP_157299584.1">
    <property type="nucleotide sequence ID" value="NZ_BAAAZB010000010.1"/>
</dbReference>
<dbReference type="PANTHER" id="PTHR11695">
    <property type="entry name" value="ALCOHOL DEHYDROGENASE RELATED"/>
    <property type="match status" value="1"/>
</dbReference>
<evidence type="ECO:0000256" key="1">
    <source>
        <dbReference type="ARBA" id="ARBA00023002"/>
    </source>
</evidence>
<accession>A0A6N8J8W3</accession>